<feature type="compositionally biased region" description="Low complexity" evidence="1">
    <location>
        <begin position="13"/>
        <end position="47"/>
    </location>
</feature>
<dbReference type="InParanoid" id="A0A4Q1BUH8"/>
<accession>A0A4Q1BUH8</accession>
<feature type="compositionally biased region" description="Low complexity" evidence="1">
    <location>
        <begin position="55"/>
        <end position="88"/>
    </location>
</feature>
<reference evidence="3 4" key="1">
    <citation type="submission" date="2016-06" db="EMBL/GenBank/DDBJ databases">
        <title>Evolution of pathogenesis and genome organization in the Tremellales.</title>
        <authorList>
            <person name="Cuomo C."/>
            <person name="Litvintseva A."/>
            <person name="Heitman J."/>
            <person name="Chen Y."/>
            <person name="Sun S."/>
            <person name="Springer D."/>
            <person name="Dromer F."/>
            <person name="Young S."/>
            <person name="Zeng Q."/>
            <person name="Chapman S."/>
            <person name="Gujja S."/>
            <person name="Saif S."/>
            <person name="Birren B."/>
        </authorList>
    </citation>
    <scope>NUCLEOTIDE SEQUENCE [LARGE SCALE GENOMIC DNA]</scope>
    <source>
        <strain evidence="3 4">ATCC 28783</strain>
    </source>
</reference>
<gene>
    <name evidence="3" type="ORF">M231_01006</name>
</gene>
<evidence type="ECO:0000313" key="3">
    <source>
        <dbReference type="EMBL" id="RXK41771.1"/>
    </source>
</evidence>
<evidence type="ECO:0000256" key="2">
    <source>
        <dbReference type="SAM" id="Phobius"/>
    </source>
</evidence>
<feature type="compositionally biased region" description="Basic and acidic residues" evidence="1">
    <location>
        <begin position="1"/>
        <end position="12"/>
    </location>
</feature>
<proteinExistence type="predicted"/>
<dbReference type="AlphaFoldDB" id="A0A4Q1BUH8"/>
<dbReference type="VEuPathDB" id="FungiDB:TREMEDRAFT_61592"/>
<name>A0A4Q1BUH8_TREME</name>
<keyword evidence="2" id="KW-1133">Transmembrane helix</keyword>
<evidence type="ECO:0000256" key="1">
    <source>
        <dbReference type="SAM" id="MobiDB-lite"/>
    </source>
</evidence>
<feature type="region of interest" description="Disordered" evidence="1">
    <location>
        <begin position="1"/>
        <end position="95"/>
    </location>
</feature>
<comment type="caution">
    <text evidence="3">The sequence shown here is derived from an EMBL/GenBank/DDBJ whole genome shotgun (WGS) entry which is preliminary data.</text>
</comment>
<evidence type="ECO:0000313" key="4">
    <source>
        <dbReference type="Proteomes" id="UP000289152"/>
    </source>
</evidence>
<organism evidence="3 4">
    <name type="scientific">Tremella mesenterica</name>
    <name type="common">Jelly fungus</name>
    <dbReference type="NCBI Taxonomy" id="5217"/>
    <lineage>
        <taxon>Eukaryota</taxon>
        <taxon>Fungi</taxon>
        <taxon>Dikarya</taxon>
        <taxon>Basidiomycota</taxon>
        <taxon>Agaricomycotina</taxon>
        <taxon>Tremellomycetes</taxon>
        <taxon>Tremellales</taxon>
        <taxon>Tremellaceae</taxon>
        <taxon>Tremella</taxon>
    </lineage>
</organism>
<sequence>MSDQREEAKKQAEAQARAQAKAKAAQAEGKSPSSSSSDPKAAAAAQAAKEKAAREQAAAKGGSSSSGSGSSSSRPSSSSGGSSSSSSPSPKPSVATPQISANAWMSFFLFVCLCLIILQGPLGLTASAPAASLGGGWFGSSSSGGTGGWGGLPGCGMGVVMMPWCSNSVQPAIGGGGGGGGGMGGQGGFALPGGGGGWSWYANPQQQGVQGFPGAQGIQGMPQIQNVQIQGGYDPYAGMICLYFPYLCPFVYLPMAQGQQIPNAYPYPPPPGDNSREYIRTANGMIYEKPAKVVQVSQQLPRGRGGPYTYNQPQGPQIPYGYGIPQQNYGPPFPGGYNGIPRNQGLNMGIPPNYGTIPGQVGRIHSHPAPPPPLGAPPVSPATREFSSVLNVSFHVFAILFRRTFLVSILLIPFASLVIHQPGRRSW</sequence>
<keyword evidence="2" id="KW-0472">Membrane</keyword>
<keyword evidence="4" id="KW-1185">Reference proteome</keyword>
<dbReference type="Proteomes" id="UP000289152">
    <property type="component" value="Unassembled WGS sequence"/>
</dbReference>
<protein>
    <submittedName>
        <fullName evidence="3">Uncharacterized protein</fullName>
    </submittedName>
</protein>
<keyword evidence="2" id="KW-0812">Transmembrane</keyword>
<feature type="transmembrane region" description="Helical" evidence="2">
    <location>
        <begin position="101"/>
        <end position="122"/>
    </location>
</feature>
<dbReference type="EMBL" id="SDIL01000006">
    <property type="protein sequence ID" value="RXK41771.1"/>
    <property type="molecule type" value="Genomic_DNA"/>
</dbReference>